<organism evidence="1 2">
    <name type="scientific">Trifolium pratense</name>
    <name type="common">Red clover</name>
    <dbReference type="NCBI Taxonomy" id="57577"/>
    <lineage>
        <taxon>Eukaryota</taxon>
        <taxon>Viridiplantae</taxon>
        <taxon>Streptophyta</taxon>
        <taxon>Embryophyta</taxon>
        <taxon>Tracheophyta</taxon>
        <taxon>Spermatophyta</taxon>
        <taxon>Magnoliopsida</taxon>
        <taxon>eudicotyledons</taxon>
        <taxon>Gunneridae</taxon>
        <taxon>Pentapetalae</taxon>
        <taxon>rosids</taxon>
        <taxon>fabids</taxon>
        <taxon>Fabales</taxon>
        <taxon>Fabaceae</taxon>
        <taxon>Papilionoideae</taxon>
        <taxon>50 kb inversion clade</taxon>
        <taxon>NPAAA clade</taxon>
        <taxon>Hologalegina</taxon>
        <taxon>IRL clade</taxon>
        <taxon>Trifolieae</taxon>
        <taxon>Trifolium</taxon>
    </lineage>
</organism>
<name>A0ACB0K009_TRIPR</name>
<gene>
    <name evidence="1" type="ORF">MILVUS5_LOCUS18298</name>
</gene>
<evidence type="ECO:0000313" key="1">
    <source>
        <dbReference type="EMBL" id="CAJ2650486.1"/>
    </source>
</evidence>
<dbReference type="EMBL" id="CASHSV030000109">
    <property type="protein sequence ID" value="CAJ2650486.1"/>
    <property type="molecule type" value="Genomic_DNA"/>
</dbReference>
<keyword evidence="2" id="KW-1185">Reference proteome</keyword>
<comment type="caution">
    <text evidence="1">The sequence shown here is derived from an EMBL/GenBank/DDBJ whole genome shotgun (WGS) entry which is preliminary data.</text>
</comment>
<dbReference type="Proteomes" id="UP001177021">
    <property type="component" value="Unassembled WGS sequence"/>
</dbReference>
<sequence>MNKIAKTKRKLVELKRCIREDFGTYQDDKLVPIDDKLCEFLHRKLRVISSRLRRVLAFRVLRSVLPLRWLIFFERGLGFCRERV</sequence>
<evidence type="ECO:0000313" key="2">
    <source>
        <dbReference type="Proteomes" id="UP001177021"/>
    </source>
</evidence>
<proteinExistence type="predicted"/>
<reference evidence="1" key="1">
    <citation type="submission" date="2023-10" db="EMBL/GenBank/DDBJ databases">
        <authorList>
            <person name="Rodriguez Cubillos JULIANA M."/>
            <person name="De Vega J."/>
        </authorList>
    </citation>
    <scope>NUCLEOTIDE SEQUENCE</scope>
</reference>
<protein>
    <submittedName>
        <fullName evidence="1">Uncharacterized protein</fullName>
    </submittedName>
</protein>
<accession>A0ACB0K009</accession>